<organism evidence="2 3">
    <name type="scientific">Heracleum sosnowskyi</name>
    <dbReference type="NCBI Taxonomy" id="360622"/>
    <lineage>
        <taxon>Eukaryota</taxon>
        <taxon>Viridiplantae</taxon>
        <taxon>Streptophyta</taxon>
        <taxon>Embryophyta</taxon>
        <taxon>Tracheophyta</taxon>
        <taxon>Spermatophyta</taxon>
        <taxon>Magnoliopsida</taxon>
        <taxon>eudicotyledons</taxon>
        <taxon>Gunneridae</taxon>
        <taxon>Pentapetalae</taxon>
        <taxon>asterids</taxon>
        <taxon>campanulids</taxon>
        <taxon>Apiales</taxon>
        <taxon>Apiaceae</taxon>
        <taxon>Apioideae</taxon>
        <taxon>apioid superclade</taxon>
        <taxon>Tordylieae</taxon>
        <taxon>Tordyliinae</taxon>
        <taxon>Heracleum</taxon>
    </lineage>
</organism>
<name>A0AAD8M514_9APIA</name>
<dbReference type="EMBL" id="JAUIZM010000010">
    <property type="protein sequence ID" value="KAK1359568.1"/>
    <property type="molecule type" value="Genomic_DNA"/>
</dbReference>
<dbReference type="Pfam" id="PF07727">
    <property type="entry name" value="RVT_2"/>
    <property type="match status" value="1"/>
</dbReference>
<dbReference type="PANTHER" id="PTHR11439:SF515">
    <property type="entry name" value="GAG-POL POLYPROTEIN"/>
    <property type="match status" value="1"/>
</dbReference>
<reference evidence="2" key="2">
    <citation type="submission" date="2023-05" db="EMBL/GenBank/DDBJ databases">
        <authorList>
            <person name="Schelkunov M.I."/>
        </authorList>
    </citation>
    <scope>NUCLEOTIDE SEQUENCE</scope>
    <source>
        <strain evidence="2">Hsosn_3</strain>
        <tissue evidence="2">Leaf</tissue>
    </source>
</reference>
<sequence length="134" mass="15368">MIFTGNNPGMFDEFKKVMTNEFEMTYIGQMSYFLGVGVKQNKDGIFVSQTKYAEQMLSKFRMKESKRILRYIKCTISYGLFYTHVEDSKLVGYSHSDYGGDLDDGKSTSGYAFHRFSSIFMVIKEATNGCPLNM</sequence>
<evidence type="ECO:0000259" key="1">
    <source>
        <dbReference type="Pfam" id="PF07727"/>
    </source>
</evidence>
<evidence type="ECO:0000313" key="3">
    <source>
        <dbReference type="Proteomes" id="UP001237642"/>
    </source>
</evidence>
<accession>A0AAD8M514</accession>
<feature type="domain" description="Reverse transcriptase Ty1/copia-type" evidence="1">
    <location>
        <begin position="1"/>
        <end position="66"/>
    </location>
</feature>
<protein>
    <recommendedName>
        <fullName evidence="1">Reverse transcriptase Ty1/copia-type domain-containing protein</fullName>
    </recommendedName>
</protein>
<reference evidence="2" key="1">
    <citation type="submission" date="2023-02" db="EMBL/GenBank/DDBJ databases">
        <title>Genome of toxic invasive species Heracleum sosnowskyi carries increased number of genes despite the absence of recent whole-genome duplications.</title>
        <authorList>
            <person name="Schelkunov M."/>
            <person name="Shtratnikova V."/>
            <person name="Makarenko M."/>
            <person name="Klepikova A."/>
            <person name="Omelchenko D."/>
            <person name="Novikova G."/>
            <person name="Obukhova E."/>
            <person name="Bogdanov V."/>
            <person name="Penin A."/>
            <person name="Logacheva M."/>
        </authorList>
    </citation>
    <scope>NUCLEOTIDE SEQUENCE</scope>
    <source>
        <strain evidence="2">Hsosn_3</strain>
        <tissue evidence="2">Leaf</tissue>
    </source>
</reference>
<evidence type="ECO:0000313" key="2">
    <source>
        <dbReference type="EMBL" id="KAK1359568.1"/>
    </source>
</evidence>
<comment type="caution">
    <text evidence="2">The sequence shown here is derived from an EMBL/GenBank/DDBJ whole genome shotgun (WGS) entry which is preliminary data.</text>
</comment>
<gene>
    <name evidence="2" type="ORF">POM88_044042</name>
</gene>
<dbReference type="Proteomes" id="UP001237642">
    <property type="component" value="Unassembled WGS sequence"/>
</dbReference>
<proteinExistence type="predicted"/>
<dbReference type="AlphaFoldDB" id="A0AAD8M514"/>
<dbReference type="InterPro" id="IPR013103">
    <property type="entry name" value="RVT_2"/>
</dbReference>
<keyword evidence="3" id="KW-1185">Reference proteome</keyword>
<dbReference type="PANTHER" id="PTHR11439">
    <property type="entry name" value="GAG-POL-RELATED RETROTRANSPOSON"/>
    <property type="match status" value="1"/>
</dbReference>